<feature type="domain" description="NTR" evidence="7">
    <location>
        <begin position="17"/>
        <end position="155"/>
    </location>
</feature>
<dbReference type="EMBL" id="UZAF01016597">
    <property type="protein sequence ID" value="VDO30890.1"/>
    <property type="molecule type" value="Genomic_DNA"/>
</dbReference>
<keyword evidence="6" id="KW-0732">Signal</keyword>
<dbReference type="AlphaFoldDB" id="A0A0N4W9U5"/>
<feature type="signal peptide" evidence="6">
    <location>
        <begin position="1"/>
        <end position="16"/>
    </location>
</feature>
<keyword evidence="3 5" id="KW-1015">Disulfide bond</keyword>
<dbReference type="OMA" id="YIVEHIC"/>
<protein>
    <submittedName>
        <fullName evidence="10">NTR domain-containing protein</fullName>
    </submittedName>
</protein>
<dbReference type="GO" id="GO:0002020">
    <property type="term" value="F:protease binding"/>
    <property type="evidence" value="ECO:0007669"/>
    <property type="project" value="TreeGrafter"/>
</dbReference>
<feature type="binding site" evidence="4">
    <location>
        <position position="17"/>
    </location>
    <ligand>
        <name>Zn(2+)</name>
        <dbReference type="ChEBI" id="CHEBI:29105"/>
        <note>ligand shared with metalloproteinase partner</note>
    </ligand>
</feature>
<evidence type="ECO:0000256" key="4">
    <source>
        <dbReference type="PIRSR" id="PIRSR601820-1"/>
    </source>
</evidence>
<keyword evidence="4" id="KW-0862">Zinc</keyword>
<dbReference type="OrthoDB" id="5792739at2759"/>
<dbReference type="PROSITE" id="PS50189">
    <property type="entry name" value="NTR"/>
    <property type="match status" value="1"/>
</dbReference>
<evidence type="ECO:0000256" key="6">
    <source>
        <dbReference type="SAM" id="SignalP"/>
    </source>
</evidence>
<evidence type="ECO:0000256" key="2">
    <source>
        <dbReference type="ARBA" id="ARBA00022525"/>
    </source>
</evidence>
<gene>
    <name evidence="8" type="ORF">HPLM_LOCUS7088</name>
</gene>
<evidence type="ECO:0000313" key="8">
    <source>
        <dbReference type="EMBL" id="VDO30890.1"/>
    </source>
</evidence>
<dbReference type="STRING" id="6290.A0A0N4W9U5"/>
<keyword evidence="9" id="KW-1185">Reference proteome</keyword>
<keyword evidence="4" id="KW-0479">Metal-binding</keyword>
<evidence type="ECO:0000259" key="7">
    <source>
        <dbReference type="PROSITE" id="PS50189"/>
    </source>
</evidence>
<dbReference type="SUPFAM" id="SSF50242">
    <property type="entry name" value="TIMP-like"/>
    <property type="match status" value="1"/>
</dbReference>
<reference evidence="8 9" key="2">
    <citation type="submission" date="2018-11" db="EMBL/GenBank/DDBJ databases">
        <authorList>
            <consortium name="Pathogen Informatics"/>
        </authorList>
    </citation>
    <scope>NUCLEOTIDE SEQUENCE [LARGE SCALE GENOMIC DNA]</scope>
    <source>
        <strain evidence="8 9">MHpl1</strain>
    </source>
</reference>
<proteinExistence type="predicted"/>
<dbReference type="GO" id="GO:0051045">
    <property type="term" value="P:negative regulation of membrane protein ectodomain proteolysis"/>
    <property type="evidence" value="ECO:0007669"/>
    <property type="project" value="TreeGrafter"/>
</dbReference>
<dbReference type="GO" id="GO:0046872">
    <property type="term" value="F:metal ion binding"/>
    <property type="evidence" value="ECO:0007669"/>
    <property type="project" value="UniProtKB-KW"/>
</dbReference>
<dbReference type="PANTHER" id="PTHR11844:SF25">
    <property type="entry name" value="NTR DOMAIN-CONTAINING PROTEIN"/>
    <property type="match status" value="1"/>
</dbReference>
<keyword evidence="2" id="KW-0964">Secreted</keyword>
<reference evidence="10" key="1">
    <citation type="submission" date="2017-02" db="UniProtKB">
        <authorList>
            <consortium name="WormBaseParasite"/>
        </authorList>
    </citation>
    <scope>IDENTIFICATION</scope>
</reference>
<evidence type="ECO:0000256" key="3">
    <source>
        <dbReference type="ARBA" id="ARBA00023157"/>
    </source>
</evidence>
<comment type="subcellular location">
    <subcellularLocation>
        <location evidence="1">Secreted</location>
    </subcellularLocation>
</comment>
<evidence type="ECO:0000256" key="1">
    <source>
        <dbReference type="ARBA" id="ARBA00004613"/>
    </source>
</evidence>
<dbReference type="PANTHER" id="PTHR11844">
    <property type="entry name" value="METALLOPROTEASE INHIBITOR"/>
    <property type="match status" value="1"/>
</dbReference>
<dbReference type="InterPro" id="IPR001134">
    <property type="entry name" value="Netrin_domain"/>
</dbReference>
<feature type="chain" id="PRO_5043123582" evidence="6">
    <location>
        <begin position="17"/>
        <end position="155"/>
    </location>
</feature>
<dbReference type="InterPro" id="IPR001820">
    <property type="entry name" value="TIMP"/>
</dbReference>
<dbReference type="GO" id="GO:0005615">
    <property type="term" value="C:extracellular space"/>
    <property type="evidence" value="ECO:0007669"/>
    <property type="project" value="TreeGrafter"/>
</dbReference>
<evidence type="ECO:0000313" key="10">
    <source>
        <dbReference type="WBParaSite" id="HPLM_0000709601-mRNA-1"/>
    </source>
</evidence>
<accession>A0A0N4W9U5</accession>
<name>A0A0N4W9U5_HAEPC</name>
<feature type="disulfide bond" evidence="5">
    <location>
        <begin position="17"/>
        <end position="129"/>
    </location>
</feature>
<dbReference type="GO" id="GO:0031012">
    <property type="term" value="C:extracellular matrix"/>
    <property type="evidence" value="ECO:0007669"/>
    <property type="project" value="TreeGrafter"/>
</dbReference>
<dbReference type="GO" id="GO:0008191">
    <property type="term" value="F:metalloendopeptidase inhibitor activity"/>
    <property type="evidence" value="ECO:0007669"/>
    <property type="project" value="InterPro"/>
</dbReference>
<evidence type="ECO:0000256" key="5">
    <source>
        <dbReference type="PIRSR" id="PIRSR601820-3"/>
    </source>
</evidence>
<evidence type="ECO:0000313" key="9">
    <source>
        <dbReference type="Proteomes" id="UP000268014"/>
    </source>
</evidence>
<organism evidence="10">
    <name type="scientific">Haemonchus placei</name>
    <name type="common">Barber's pole worm</name>
    <dbReference type="NCBI Taxonomy" id="6290"/>
    <lineage>
        <taxon>Eukaryota</taxon>
        <taxon>Metazoa</taxon>
        <taxon>Ecdysozoa</taxon>
        <taxon>Nematoda</taxon>
        <taxon>Chromadorea</taxon>
        <taxon>Rhabditida</taxon>
        <taxon>Rhabditina</taxon>
        <taxon>Rhabditomorpha</taxon>
        <taxon>Strongyloidea</taxon>
        <taxon>Trichostrongylidae</taxon>
        <taxon>Haemonchus</taxon>
    </lineage>
</organism>
<dbReference type="WBParaSite" id="HPLM_0000709601-mRNA-1">
    <property type="protein sequence ID" value="HPLM_0000709601-mRNA-1"/>
    <property type="gene ID" value="HPLM_0000709601"/>
</dbReference>
<dbReference type="Gene3D" id="2.40.50.120">
    <property type="match status" value="2"/>
</dbReference>
<dbReference type="Proteomes" id="UP000268014">
    <property type="component" value="Unassembled WGS sequence"/>
</dbReference>
<dbReference type="InterPro" id="IPR008993">
    <property type="entry name" value="TIMP-like_OB-fold"/>
</dbReference>
<sequence length="155" mass="17089">MQYLIAFIACVAASEACSCLPFNSLKETFCASDFVTHVKVIAKDDPNEDSDGLEDVEYIVEHICVYRPQRIKLLTVTHVKVIAKDDPNEDSDGLEDVEYIVEHICVYRKPANVKILPKEISTASNSAACGIELDVGQEYLLGGKLAKILDLLISV</sequence>